<comment type="function">
    <text evidence="5">Regulatory subunit of the dimeric UBA3-ULA1 E1 enzyme.</text>
</comment>
<dbReference type="InterPro" id="IPR035985">
    <property type="entry name" value="Ubiquitin-activating_enz"/>
</dbReference>
<dbReference type="STRING" id="1858805.M5G791"/>
<dbReference type="InterPro" id="IPR045886">
    <property type="entry name" value="ThiF/MoeB/HesA"/>
</dbReference>
<evidence type="ECO:0000256" key="2">
    <source>
        <dbReference type="ARBA" id="ARBA00006868"/>
    </source>
</evidence>
<evidence type="ECO:0000256" key="4">
    <source>
        <dbReference type="ARBA" id="ARBA00022786"/>
    </source>
</evidence>
<evidence type="ECO:0000256" key="3">
    <source>
        <dbReference type="ARBA" id="ARBA00015407"/>
    </source>
</evidence>
<dbReference type="UniPathway" id="UPA00885"/>
<sequence length="560" mass="61615">MAQTAEAKTIEEATVTIVSPQGRPDEKTRRYDRQLRLWASSGQAALESARILVISGGATSTSTLKNLVLPGIGEFTILDHLPVTYADAGNNFFLHVNGIGKSRAEEAVSHLAELNDSVKGKADTRDVNAVLENEPEFFLSFTLIIAVNLSPEIEDRLAQALRSGASTPRDTVPLMIVRTAGFYAMIGTQIGEHTVVDAHSETPPSLRLDNAFPALLEYARAIDLDSLDSTDFGHVPWVVLLVKALENWKQKHDGQLPKSYAEKQELKKSLEKMRRRGDEENFDEAVAQAYRMWTPTVVPSETRALLSDPSVTTITSSSPSIFYFLLALSHFVQQHSYLPLVPTLPDMHTTTDTYVELQNLFRAQADREMLVFEDCLKRAVEEVHETWEERESLGLGRAEVKEFIRNAAGVRVFKGKKWGSVEPSEIEASDQKPVTALQNELESGMLPAPAAVYLAFLCSADFYSAHARQPQPTEADNQLLTTYATQRLANGGWNGELPETVTTALGEIARAQGSDIPTTAALTGGLVAQEAIKFLTRQYVPIEGTCIVDLIRSTTGTLPF</sequence>
<protein>
    <recommendedName>
        <fullName evidence="3 5">NEDD8-activating enzyme E1 regulatory subunit</fullName>
    </recommendedName>
</protein>
<dbReference type="SUPFAM" id="SSF69572">
    <property type="entry name" value="Activating enzymes of the ubiquitin-like proteins"/>
    <property type="match status" value="1"/>
</dbReference>
<dbReference type="GO" id="GO:0045116">
    <property type="term" value="P:protein neddylation"/>
    <property type="evidence" value="ECO:0007669"/>
    <property type="project" value="UniProtKB-UniRule"/>
</dbReference>
<dbReference type="RefSeq" id="XP_040626530.1">
    <property type="nucleotide sequence ID" value="XM_040771272.1"/>
</dbReference>
<dbReference type="FunFam" id="3.40.50.720:FF:000475">
    <property type="entry name" value="NEDD8-activating enzyme E1 regulatory subunit"/>
    <property type="match status" value="1"/>
</dbReference>
<dbReference type="HOGENOM" id="CLU_019618_2_1_1"/>
<evidence type="ECO:0000259" key="6">
    <source>
        <dbReference type="Pfam" id="PF00899"/>
    </source>
</evidence>
<dbReference type="OrthoDB" id="1708823at2759"/>
<dbReference type="Proteomes" id="UP000030653">
    <property type="component" value="Unassembled WGS sequence"/>
</dbReference>
<dbReference type="PIRSF" id="PIRSF039099">
    <property type="entry name" value="APP-BP1"/>
    <property type="match status" value="1"/>
</dbReference>
<dbReference type="Pfam" id="PF00899">
    <property type="entry name" value="ThiF"/>
    <property type="match status" value="1"/>
</dbReference>
<dbReference type="Gene3D" id="3.40.50.720">
    <property type="entry name" value="NAD(P)-binding Rossmann-like Domain"/>
    <property type="match status" value="2"/>
</dbReference>
<name>M5G791_DACPD</name>
<keyword evidence="4 5" id="KW-0833">Ubl conjugation pathway</keyword>
<dbReference type="GeneID" id="63686334"/>
<gene>
    <name evidence="7" type="ORF">DACRYDRAFT_17288</name>
</gene>
<dbReference type="InterPro" id="IPR030667">
    <property type="entry name" value="APP-BP1"/>
</dbReference>
<feature type="domain" description="THIF-type NAD/FAD binding fold" evidence="6">
    <location>
        <begin position="31"/>
        <end position="538"/>
    </location>
</feature>
<reference evidence="7 8" key="1">
    <citation type="journal article" date="2012" name="Science">
        <title>The Paleozoic origin of enzymatic lignin decomposition reconstructed from 31 fungal genomes.</title>
        <authorList>
            <person name="Floudas D."/>
            <person name="Binder M."/>
            <person name="Riley R."/>
            <person name="Barry K."/>
            <person name="Blanchette R.A."/>
            <person name="Henrissat B."/>
            <person name="Martinez A.T."/>
            <person name="Otillar R."/>
            <person name="Spatafora J.W."/>
            <person name="Yadav J.S."/>
            <person name="Aerts A."/>
            <person name="Benoit I."/>
            <person name="Boyd A."/>
            <person name="Carlson A."/>
            <person name="Copeland A."/>
            <person name="Coutinho P.M."/>
            <person name="de Vries R.P."/>
            <person name="Ferreira P."/>
            <person name="Findley K."/>
            <person name="Foster B."/>
            <person name="Gaskell J."/>
            <person name="Glotzer D."/>
            <person name="Gorecki P."/>
            <person name="Heitman J."/>
            <person name="Hesse C."/>
            <person name="Hori C."/>
            <person name="Igarashi K."/>
            <person name="Jurgens J.A."/>
            <person name="Kallen N."/>
            <person name="Kersten P."/>
            <person name="Kohler A."/>
            <person name="Kuees U."/>
            <person name="Kumar T.K.A."/>
            <person name="Kuo A."/>
            <person name="LaButti K."/>
            <person name="Larrondo L.F."/>
            <person name="Lindquist E."/>
            <person name="Ling A."/>
            <person name="Lombard V."/>
            <person name="Lucas S."/>
            <person name="Lundell T."/>
            <person name="Martin R."/>
            <person name="McLaughlin D.J."/>
            <person name="Morgenstern I."/>
            <person name="Morin E."/>
            <person name="Murat C."/>
            <person name="Nagy L.G."/>
            <person name="Nolan M."/>
            <person name="Ohm R.A."/>
            <person name="Patyshakuliyeva A."/>
            <person name="Rokas A."/>
            <person name="Ruiz-Duenas F.J."/>
            <person name="Sabat G."/>
            <person name="Salamov A."/>
            <person name="Samejima M."/>
            <person name="Schmutz J."/>
            <person name="Slot J.C."/>
            <person name="St John F."/>
            <person name="Stenlid J."/>
            <person name="Sun H."/>
            <person name="Sun S."/>
            <person name="Syed K."/>
            <person name="Tsang A."/>
            <person name="Wiebenga A."/>
            <person name="Young D."/>
            <person name="Pisabarro A."/>
            <person name="Eastwood D.C."/>
            <person name="Martin F."/>
            <person name="Cullen D."/>
            <person name="Grigoriev I.V."/>
            <person name="Hibbett D.S."/>
        </authorList>
    </citation>
    <scope>NUCLEOTIDE SEQUENCE [LARGE SCALE GENOMIC DNA]</scope>
    <source>
        <strain evidence="7 8">DJM-731 SS1</strain>
    </source>
</reference>
<dbReference type="OMA" id="KLITHQY"/>
<accession>M5G791</accession>
<evidence type="ECO:0000313" key="7">
    <source>
        <dbReference type="EMBL" id="EJT99632.1"/>
    </source>
</evidence>
<dbReference type="PANTHER" id="PTHR10953:SF29">
    <property type="entry name" value="NEDD8-ACTIVATING ENZYME E1 REGULATORY SUBUNIT"/>
    <property type="match status" value="1"/>
</dbReference>
<dbReference type="AlphaFoldDB" id="M5G791"/>
<comment type="similarity">
    <text evidence="2 5">Belongs to the ubiquitin-activating E1 family. ULA1 subfamily.</text>
</comment>
<keyword evidence="8" id="KW-1185">Reference proteome</keyword>
<dbReference type="GO" id="GO:0019781">
    <property type="term" value="F:NEDD8 activating enzyme activity"/>
    <property type="evidence" value="ECO:0007669"/>
    <property type="project" value="UniProtKB-UniRule"/>
</dbReference>
<comment type="pathway">
    <text evidence="1 5">Protein modification; protein neddylation.</text>
</comment>
<dbReference type="EMBL" id="JH795869">
    <property type="protein sequence ID" value="EJT99632.1"/>
    <property type="molecule type" value="Genomic_DNA"/>
</dbReference>
<dbReference type="PANTHER" id="PTHR10953">
    <property type="entry name" value="UBIQUITIN-ACTIVATING ENZYME E1"/>
    <property type="match status" value="1"/>
</dbReference>
<dbReference type="GO" id="GO:0005737">
    <property type="term" value="C:cytoplasm"/>
    <property type="evidence" value="ECO:0007669"/>
    <property type="project" value="TreeGrafter"/>
</dbReference>
<dbReference type="InterPro" id="IPR000594">
    <property type="entry name" value="ThiF_NAD_FAD-bd"/>
</dbReference>
<organism evidence="7 8">
    <name type="scientific">Dacryopinax primogenitus (strain DJM 731)</name>
    <name type="common">Brown rot fungus</name>
    <dbReference type="NCBI Taxonomy" id="1858805"/>
    <lineage>
        <taxon>Eukaryota</taxon>
        <taxon>Fungi</taxon>
        <taxon>Dikarya</taxon>
        <taxon>Basidiomycota</taxon>
        <taxon>Agaricomycotina</taxon>
        <taxon>Dacrymycetes</taxon>
        <taxon>Dacrymycetales</taxon>
        <taxon>Dacrymycetaceae</taxon>
        <taxon>Dacryopinax</taxon>
    </lineage>
</organism>
<evidence type="ECO:0000256" key="1">
    <source>
        <dbReference type="ARBA" id="ARBA00005032"/>
    </source>
</evidence>
<proteinExistence type="inferred from homology"/>
<evidence type="ECO:0000256" key="5">
    <source>
        <dbReference type="PIRNR" id="PIRNR039099"/>
    </source>
</evidence>
<evidence type="ECO:0000313" key="8">
    <source>
        <dbReference type="Proteomes" id="UP000030653"/>
    </source>
</evidence>